<reference evidence="16" key="1">
    <citation type="submission" date="2021-03" db="EMBL/GenBank/DDBJ databases">
        <authorList>
            <person name="Wang G."/>
        </authorList>
    </citation>
    <scope>NUCLEOTIDE SEQUENCE</scope>
    <source>
        <strain evidence="16">KCTC 12899</strain>
    </source>
</reference>
<feature type="modified residue" description="4-aspartylphosphate" evidence="11">
    <location>
        <position position="1034"/>
    </location>
</feature>
<dbReference type="CDD" id="cd16922">
    <property type="entry name" value="HATPase_EvgS-ArcB-TorS-like"/>
    <property type="match status" value="1"/>
</dbReference>
<feature type="domain" description="PAC" evidence="15">
    <location>
        <begin position="191"/>
        <end position="243"/>
    </location>
</feature>
<comment type="caution">
    <text evidence="16">The sequence shown here is derived from an EMBL/GenBank/DDBJ whole genome shotgun (WGS) entry which is preliminary data.</text>
</comment>
<keyword evidence="5" id="KW-0547">Nucleotide-binding</keyword>
<dbReference type="CDD" id="cd00082">
    <property type="entry name" value="HisKA"/>
    <property type="match status" value="1"/>
</dbReference>
<dbReference type="Gene3D" id="3.30.565.10">
    <property type="entry name" value="Histidine kinase-like ATPase, C-terminal domain"/>
    <property type="match status" value="1"/>
</dbReference>
<dbReference type="PANTHER" id="PTHR45339:SF5">
    <property type="entry name" value="HISTIDINE KINASE"/>
    <property type="match status" value="1"/>
</dbReference>
<evidence type="ECO:0000313" key="18">
    <source>
        <dbReference type="Proteomes" id="UP000664417"/>
    </source>
</evidence>
<keyword evidence="7" id="KW-0067">ATP-binding</keyword>
<dbReference type="FunFam" id="1.10.287.130:FF:000002">
    <property type="entry name" value="Two-component osmosensing histidine kinase"/>
    <property type="match status" value="1"/>
</dbReference>
<dbReference type="InterPro" id="IPR036641">
    <property type="entry name" value="HPT_dom_sf"/>
</dbReference>
<feature type="domain" description="Histidine kinase" evidence="12">
    <location>
        <begin position="741"/>
        <end position="962"/>
    </location>
</feature>
<feature type="modified residue" description="4-aspartylphosphate" evidence="11">
    <location>
        <position position="1174"/>
    </location>
</feature>
<dbReference type="GO" id="GO:0005886">
    <property type="term" value="C:plasma membrane"/>
    <property type="evidence" value="ECO:0007669"/>
    <property type="project" value="UniProtKB-SubCell"/>
</dbReference>
<dbReference type="SUPFAM" id="SSF47226">
    <property type="entry name" value="Histidine-containing phosphotransfer domain, HPT domain"/>
    <property type="match status" value="1"/>
</dbReference>
<feature type="domain" description="PAC" evidence="15">
    <location>
        <begin position="449"/>
        <end position="501"/>
    </location>
</feature>
<evidence type="ECO:0000313" key="16">
    <source>
        <dbReference type="EMBL" id="MBO1317251.1"/>
    </source>
</evidence>
<dbReference type="CDD" id="cd00130">
    <property type="entry name" value="PAS"/>
    <property type="match status" value="2"/>
</dbReference>
<evidence type="ECO:0000256" key="11">
    <source>
        <dbReference type="PROSITE-ProRule" id="PRU00169"/>
    </source>
</evidence>
<dbReference type="InterPro" id="IPR036890">
    <property type="entry name" value="HATPase_C_sf"/>
</dbReference>
<dbReference type="InterPro" id="IPR003661">
    <property type="entry name" value="HisK_dim/P_dom"/>
</dbReference>
<evidence type="ECO:0000259" key="13">
    <source>
        <dbReference type="PROSITE" id="PS50110"/>
    </source>
</evidence>
<evidence type="ECO:0000256" key="8">
    <source>
        <dbReference type="ARBA" id="ARBA00023012"/>
    </source>
</evidence>
<dbReference type="SUPFAM" id="SSF55785">
    <property type="entry name" value="PYP-like sensor domain (PAS domain)"/>
    <property type="match status" value="4"/>
</dbReference>
<dbReference type="InterPro" id="IPR004358">
    <property type="entry name" value="Sig_transdc_His_kin-like_C"/>
</dbReference>
<dbReference type="PROSITE" id="PS50112">
    <property type="entry name" value="PAS"/>
    <property type="match status" value="3"/>
</dbReference>
<dbReference type="InterPro" id="IPR035965">
    <property type="entry name" value="PAS-like_dom_sf"/>
</dbReference>
<keyword evidence="6" id="KW-0418">Kinase</keyword>
<evidence type="ECO:0000256" key="4">
    <source>
        <dbReference type="ARBA" id="ARBA00022679"/>
    </source>
</evidence>
<dbReference type="Pfam" id="PF02518">
    <property type="entry name" value="HATPase_c"/>
    <property type="match status" value="1"/>
</dbReference>
<dbReference type="EMBL" id="JAFREP010000006">
    <property type="protein sequence ID" value="MBO1318558.1"/>
    <property type="molecule type" value="Genomic_DNA"/>
</dbReference>
<feature type="domain" description="PAS" evidence="14">
    <location>
        <begin position="116"/>
        <end position="188"/>
    </location>
</feature>
<dbReference type="GO" id="GO:0005524">
    <property type="term" value="F:ATP binding"/>
    <property type="evidence" value="ECO:0007669"/>
    <property type="project" value="UniProtKB-KW"/>
</dbReference>
<dbReference type="SMART" id="SM00388">
    <property type="entry name" value="HisKA"/>
    <property type="match status" value="1"/>
</dbReference>
<dbReference type="SUPFAM" id="SSF52172">
    <property type="entry name" value="CheY-like"/>
    <property type="match status" value="2"/>
</dbReference>
<keyword evidence="18" id="KW-1185">Reference proteome</keyword>
<dbReference type="InterPro" id="IPR036097">
    <property type="entry name" value="HisK_dim/P_sf"/>
</dbReference>
<dbReference type="InterPro" id="IPR000700">
    <property type="entry name" value="PAS-assoc_C"/>
</dbReference>
<feature type="domain" description="Response regulatory" evidence="13">
    <location>
        <begin position="1123"/>
        <end position="1241"/>
    </location>
</feature>
<evidence type="ECO:0000256" key="3">
    <source>
        <dbReference type="ARBA" id="ARBA00022553"/>
    </source>
</evidence>
<dbReference type="Gene3D" id="3.40.50.2300">
    <property type="match status" value="2"/>
</dbReference>
<dbReference type="SUPFAM" id="SSF55874">
    <property type="entry name" value="ATPase domain of HSP90 chaperone/DNA topoisomerase II/histidine kinase"/>
    <property type="match status" value="1"/>
</dbReference>
<keyword evidence="3 11" id="KW-0597">Phosphoprotein</keyword>
<evidence type="ECO:0000256" key="5">
    <source>
        <dbReference type="ARBA" id="ARBA00022741"/>
    </source>
</evidence>
<dbReference type="Gene3D" id="2.10.70.100">
    <property type="match status" value="1"/>
</dbReference>
<name>A0A8J7Q406_9BACT</name>
<evidence type="ECO:0000256" key="2">
    <source>
        <dbReference type="ARBA" id="ARBA00012438"/>
    </source>
</evidence>
<evidence type="ECO:0000259" key="12">
    <source>
        <dbReference type="PROSITE" id="PS50109"/>
    </source>
</evidence>
<accession>A0A8J7Q406</accession>
<dbReference type="Pfam" id="PF00072">
    <property type="entry name" value="Response_reg"/>
    <property type="match status" value="2"/>
</dbReference>
<keyword evidence="8" id="KW-0902">Two-component regulatory system</keyword>
<feature type="domain" description="PAS" evidence="14">
    <location>
        <begin position="244"/>
        <end position="286"/>
    </location>
</feature>
<dbReference type="InterPro" id="IPR000014">
    <property type="entry name" value="PAS"/>
</dbReference>
<dbReference type="InterPro" id="IPR003594">
    <property type="entry name" value="HATPase_dom"/>
</dbReference>
<dbReference type="InterPro" id="IPR005467">
    <property type="entry name" value="His_kinase_dom"/>
</dbReference>
<dbReference type="PRINTS" id="PR00344">
    <property type="entry name" value="BCTRLSENSOR"/>
</dbReference>
<dbReference type="Pfam" id="PF08447">
    <property type="entry name" value="PAS_3"/>
    <property type="match status" value="1"/>
</dbReference>
<organism evidence="16 18">
    <name type="scientific">Acanthopleuribacter pedis</name>
    <dbReference type="NCBI Taxonomy" id="442870"/>
    <lineage>
        <taxon>Bacteria</taxon>
        <taxon>Pseudomonadati</taxon>
        <taxon>Acidobacteriota</taxon>
        <taxon>Holophagae</taxon>
        <taxon>Acanthopleuribacterales</taxon>
        <taxon>Acanthopleuribacteraceae</taxon>
        <taxon>Acanthopleuribacter</taxon>
    </lineage>
</organism>
<evidence type="ECO:0000259" key="15">
    <source>
        <dbReference type="PROSITE" id="PS50113"/>
    </source>
</evidence>
<feature type="domain" description="PAS" evidence="14">
    <location>
        <begin position="374"/>
        <end position="446"/>
    </location>
</feature>
<keyword evidence="4" id="KW-0808">Transferase</keyword>
<dbReference type="RefSeq" id="WP_207856488.1">
    <property type="nucleotide sequence ID" value="NZ_JAFREP010000002.1"/>
</dbReference>
<dbReference type="PROSITE" id="PS50109">
    <property type="entry name" value="HIS_KIN"/>
    <property type="match status" value="1"/>
</dbReference>
<evidence type="ECO:0000256" key="10">
    <source>
        <dbReference type="ARBA" id="ARBA00068150"/>
    </source>
</evidence>
<protein>
    <recommendedName>
        <fullName evidence="10">Sensory/regulatory protein RpfC</fullName>
        <ecNumber evidence="2">2.7.13.3</ecNumber>
    </recommendedName>
</protein>
<comment type="catalytic activity">
    <reaction evidence="1">
        <text>ATP + protein L-histidine = ADP + protein N-phospho-L-histidine.</text>
        <dbReference type="EC" id="2.7.13.3"/>
    </reaction>
</comment>
<dbReference type="Pfam" id="PF13426">
    <property type="entry name" value="PAS_9"/>
    <property type="match status" value="1"/>
</dbReference>
<evidence type="ECO:0000256" key="9">
    <source>
        <dbReference type="ARBA" id="ARBA00064003"/>
    </source>
</evidence>
<evidence type="ECO:0000313" key="17">
    <source>
        <dbReference type="EMBL" id="MBO1318558.1"/>
    </source>
</evidence>
<evidence type="ECO:0000256" key="6">
    <source>
        <dbReference type="ARBA" id="ARBA00022777"/>
    </source>
</evidence>
<dbReference type="CDD" id="cd17546">
    <property type="entry name" value="REC_hyHK_CKI1_RcsC-like"/>
    <property type="match status" value="2"/>
</dbReference>
<dbReference type="SMART" id="SM00091">
    <property type="entry name" value="PAS"/>
    <property type="match status" value="4"/>
</dbReference>
<dbReference type="InterPro" id="IPR013655">
    <property type="entry name" value="PAS_fold_3"/>
</dbReference>
<dbReference type="EC" id="2.7.13.3" evidence="2"/>
<dbReference type="Proteomes" id="UP000664417">
    <property type="component" value="Unassembled WGS sequence"/>
</dbReference>
<gene>
    <name evidence="16" type="ORF">J3U88_02180</name>
    <name evidence="17" type="ORF">J3U88_08820</name>
</gene>
<dbReference type="InterPro" id="IPR001789">
    <property type="entry name" value="Sig_transdc_resp-reg_receiver"/>
</dbReference>
<dbReference type="Gene3D" id="3.30.450.20">
    <property type="entry name" value="PAS domain"/>
    <property type="match status" value="4"/>
</dbReference>
<feature type="domain" description="Response regulatory" evidence="13">
    <location>
        <begin position="980"/>
        <end position="1102"/>
    </location>
</feature>
<dbReference type="EMBL" id="JAFREP010000002">
    <property type="protein sequence ID" value="MBO1317251.1"/>
    <property type="molecule type" value="Genomic_DNA"/>
</dbReference>
<dbReference type="InterPro" id="IPR001610">
    <property type="entry name" value="PAC"/>
</dbReference>
<dbReference type="InterPro" id="IPR011006">
    <property type="entry name" value="CheY-like_superfamily"/>
</dbReference>
<dbReference type="Pfam" id="PF00512">
    <property type="entry name" value="HisKA"/>
    <property type="match status" value="1"/>
</dbReference>
<dbReference type="SMART" id="SM00448">
    <property type="entry name" value="REC"/>
    <property type="match status" value="2"/>
</dbReference>
<dbReference type="FunFam" id="3.30.565.10:FF:000010">
    <property type="entry name" value="Sensor histidine kinase RcsC"/>
    <property type="match status" value="1"/>
</dbReference>
<dbReference type="GO" id="GO:0000155">
    <property type="term" value="F:phosphorelay sensor kinase activity"/>
    <property type="evidence" value="ECO:0007669"/>
    <property type="project" value="InterPro"/>
</dbReference>
<comment type="subunit">
    <text evidence="9">At low DSF concentrations, interacts with RpfF.</text>
</comment>
<dbReference type="SMART" id="SM00086">
    <property type="entry name" value="PAC"/>
    <property type="match status" value="4"/>
</dbReference>
<dbReference type="Gene3D" id="1.10.287.130">
    <property type="match status" value="1"/>
</dbReference>
<dbReference type="SUPFAM" id="SSF47384">
    <property type="entry name" value="Homodimeric domain of signal transducing histidine kinase"/>
    <property type="match status" value="1"/>
</dbReference>
<evidence type="ECO:0000259" key="14">
    <source>
        <dbReference type="PROSITE" id="PS50112"/>
    </source>
</evidence>
<dbReference type="PANTHER" id="PTHR45339">
    <property type="entry name" value="HYBRID SIGNAL TRANSDUCTION HISTIDINE KINASE J"/>
    <property type="match status" value="1"/>
</dbReference>
<dbReference type="SMART" id="SM00387">
    <property type="entry name" value="HATPase_c"/>
    <property type="match status" value="1"/>
</dbReference>
<evidence type="ECO:0000256" key="1">
    <source>
        <dbReference type="ARBA" id="ARBA00000085"/>
    </source>
</evidence>
<dbReference type="PROSITE" id="PS50110">
    <property type="entry name" value="RESPONSE_REGULATORY"/>
    <property type="match status" value="2"/>
</dbReference>
<proteinExistence type="predicted"/>
<dbReference type="Gene3D" id="1.20.120.160">
    <property type="entry name" value="HPT domain"/>
    <property type="match status" value="1"/>
</dbReference>
<sequence length="1459" mass="161977">MPQANPMSRLLASADIAGWTLDLQSGTLEWNAGMCRLHDCTEGPENLATWSALIGEPGVPDALGDPGAWDGPSYQWSYVAPGAHQGTLTVTVVPTGNEHLLQGVATFRAALENEMPSDLLAQMVDRVDTGITLAKVDTPYHLCYVNDRFLQLTGYARSEVMDRDVRMLHGDETNQEGKQDLFEVLETGFKGSTVLRNYRKDQSVFYNQINLYPLLDRHGKVSHIMATQRDVSLQKELEFQSVRHQKLFEMVFQCATVGLALLDTNGRPFQINPALVTFLGRSEAEIYTQPPTAWSVDEPIAADSLEGENALGRRVKRYKRPDGSLLWGRETTTEIQVEGEAGVKSYLLLIIEDITESRRMLAQKKTAEFELQAMSTRLSLAIQPAQIGIWDFDLATQELIWDERMFQLYGMSADAFSGAYDAWVRGVHPDDLAAAEAALNAAIAGEAVFDTVFRVRYPTGEIRHLKADAMVLTDEQGHPTRMIGTNYDITDRIDTENNLKYQNALLQAQQDTSPAGMLILQQPGRATCCRWNRRFLDIWALSEAEMRAADLEALLAVMRDKVRRNSEDKNSLFETNTTTWALELELKHDVSIEVYGQPVLDQGARSMGYVWFFFDVSVRKAAETRLREALAESSRLVGLMQGREQRILELKSEVNLAAVSLGRTKPYLLDTGEEVPIDENEVPQTAPEGMNDWLENLRRAGGGFRNALSIAEDLEIQKQRAAHLAMRAERANRAKSNFLANMSHEIRTPLNAVIGIAELLSDSPLNKYQREMLGKLDASARTLLSIINDILDFSKIEANQIEIEDEQFDLVELLENLAGMTATRMGDQDLEVLFDIPNHLNRFLRGDGLRLSQVLINLLGNAVKFTEAGQVVLAMRQEARDDERADFYFEVSDTGIGMSEDQVARLFLPFTQADASMTRRFGGTGLGLSICKSLVELMDGSIEVESRLGEGSTFRVRIPMAICGARTLCGLEQLNLPEMSVLLVEQGTESGRSFSAMLRAMGVGVTWERSGRTALQSLRQRCREGARFDVVLLDWSLQDMDGLQVFHHIQRMTWRGKPPATVMITAHNRERLVNLSQSAVIHDVLVKPVTPMVLLRVLRSVVGLAHPPPPTRKPPNDALRGIRILLVEDVQVNREVASALLARAGAEITVAVNGRNAVDMAVSKRGAFDVILMDVHMPEMDGFAATEAIQNAMGDSAPPIVALTAKAFREDRRQAMSAGMVDYLTKPIQINKVIEVLRRIVPRESSRGEVVRPPTAVLETAGAEETNAPRFADVLAALGGDVSFFTRQLDQFRMSYGDLIARAREMVAAQQWDDAVMLVHAAKGAAANLGGTVTAEHLGQVEQALRARQLNDGLLRGAETRYAAFLGSIEKWRADQLAQQENPVTSEDGADRVDFEPLRQKFVTCLQQSDMEAVTLWQTLKPHATTLWGAEVCTRITQSLDRLDFPGVLAVLAKQSPVP</sequence>
<dbReference type="PROSITE" id="PS50113">
    <property type="entry name" value="PAC"/>
    <property type="match status" value="2"/>
</dbReference>
<evidence type="ECO:0000256" key="7">
    <source>
        <dbReference type="ARBA" id="ARBA00022840"/>
    </source>
</evidence>
<dbReference type="NCBIfam" id="TIGR00229">
    <property type="entry name" value="sensory_box"/>
    <property type="match status" value="3"/>
</dbReference>